<sequence length="564" mass="62678">MAMTRTPAAREHASLEAAGSSASLSVAQLHRLARLQLRAQRPADAVSVLDEALGKQDLPGLRLLRAEALLGCRQPDAAARELDRVLAAPLLSDRDLCRWAELSPLRETAPDRVVAALGARARQPGCAWTVRLWFARALHAANRSVEAAEELRSCLSSDPEQAWIWYELGAVLRHLGEQTKSQAALNKARWLAPEEARILRIAGQNHRHTRDDEPFGYAQRAETRLACYSAAERVEVLYASAKALEDVGDLGPAFDRYAAAGRAQKQLTPWPEAIERRRLDFLKSVVTRHYIAANRDNGLATTKPIFVFGMPRSGTSLTEEIIARHSNAYGAGETPLAAEALHGVMLAGRRLATTGEPLSRTDASFEERGRRYLSGVERIAGLGPSRIVDKMPGNYAWLGLIDLMLPGSFFVHCRRHPADVCLSAYKLYFGGQLPYSYDLRDLARAYKLYSETMAVWDQVLPPGRIIDVWYEDLVENPDLEAERLVGSLGLEQTGDCLRPTQTPRSIRTASATQAREPIYKHAMGRWRQVKGYIEPLLDELGDEIATYEREAARRRCAPGFKRAD</sequence>
<dbReference type="InterPro" id="IPR026634">
    <property type="entry name" value="TPST-like"/>
</dbReference>
<dbReference type="Gene3D" id="1.25.40.10">
    <property type="entry name" value="Tetratricopeptide repeat domain"/>
    <property type="match status" value="1"/>
</dbReference>
<gene>
    <name evidence="2" type="ORF">GCM10007036_21210</name>
</gene>
<dbReference type="SUPFAM" id="SSF52540">
    <property type="entry name" value="P-loop containing nucleoside triphosphate hydrolases"/>
    <property type="match status" value="1"/>
</dbReference>
<keyword evidence="3" id="KW-1185">Reference proteome</keyword>
<dbReference type="SUPFAM" id="SSF48452">
    <property type="entry name" value="TPR-like"/>
    <property type="match status" value="1"/>
</dbReference>
<accession>A0A917MHT1</accession>
<organism evidence="2 3">
    <name type="scientific">Alsobacter metallidurans</name>
    <dbReference type="NCBI Taxonomy" id="340221"/>
    <lineage>
        <taxon>Bacteria</taxon>
        <taxon>Pseudomonadati</taxon>
        <taxon>Pseudomonadota</taxon>
        <taxon>Alphaproteobacteria</taxon>
        <taxon>Hyphomicrobiales</taxon>
        <taxon>Alsobacteraceae</taxon>
        <taxon>Alsobacter</taxon>
    </lineage>
</organism>
<keyword evidence="1" id="KW-0808">Transferase</keyword>
<dbReference type="PANTHER" id="PTHR12788">
    <property type="entry name" value="PROTEIN-TYROSINE SULFOTRANSFERASE 2"/>
    <property type="match status" value="1"/>
</dbReference>
<dbReference type="EMBL" id="BMES01000002">
    <property type="protein sequence ID" value="GGH18801.1"/>
    <property type="molecule type" value="Genomic_DNA"/>
</dbReference>
<protein>
    <recommendedName>
        <fullName evidence="4">Sulfotransferase family protein</fullName>
    </recommendedName>
</protein>
<comment type="caution">
    <text evidence="2">The sequence shown here is derived from an EMBL/GenBank/DDBJ whole genome shotgun (WGS) entry which is preliminary data.</text>
</comment>
<proteinExistence type="predicted"/>
<evidence type="ECO:0000313" key="2">
    <source>
        <dbReference type="EMBL" id="GGH18801.1"/>
    </source>
</evidence>
<dbReference type="InterPro" id="IPR027417">
    <property type="entry name" value="P-loop_NTPase"/>
</dbReference>
<dbReference type="InterPro" id="IPR011990">
    <property type="entry name" value="TPR-like_helical_dom_sf"/>
</dbReference>
<dbReference type="Gene3D" id="3.40.50.300">
    <property type="entry name" value="P-loop containing nucleotide triphosphate hydrolases"/>
    <property type="match status" value="1"/>
</dbReference>
<reference evidence="2" key="2">
    <citation type="submission" date="2020-09" db="EMBL/GenBank/DDBJ databases">
        <authorList>
            <person name="Sun Q."/>
            <person name="Zhou Y."/>
        </authorList>
    </citation>
    <scope>NUCLEOTIDE SEQUENCE</scope>
    <source>
        <strain evidence="2">CGMCC 1.12214</strain>
    </source>
</reference>
<dbReference type="GO" id="GO:0008476">
    <property type="term" value="F:protein-tyrosine sulfotransferase activity"/>
    <property type="evidence" value="ECO:0007669"/>
    <property type="project" value="InterPro"/>
</dbReference>
<reference evidence="2" key="1">
    <citation type="journal article" date="2014" name="Int. J. Syst. Evol. Microbiol.">
        <title>Complete genome sequence of Corynebacterium casei LMG S-19264T (=DSM 44701T), isolated from a smear-ripened cheese.</title>
        <authorList>
            <consortium name="US DOE Joint Genome Institute (JGI-PGF)"/>
            <person name="Walter F."/>
            <person name="Albersmeier A."/>
            <person name="Kalinowski J."/>
            <person name="Ruckert C."/>
        </authorList>
    </citation>
    <scope>NUCLEOTIDE SEQUENCE</scope>
    <source>
        <strain evidence="2">CGMCC 1.12214</strain>
    </source>
</reference>
<evidence type="ECO:0000256" key="1">
    <source>
        <dbReference type="ARBA" id="ARBA00022679"/>
    </source>
</evidence>
<name>A0A917MHT1_9HYPH</name>
<evidence type="ECO:0000313" key="3">
    <source>
        <dbReference type="Proteomes" id="UP000603912"/>
    </source>
</evidence>
<dbReference type="Proteomes" id="UP000603912">
    <property type="component" value="Unassembled WGS sequence"/>
</dbReference>
<dbReference type="AlphaFoldDB" id="A0A917MHT1"/>
<dbReference type="Pfam" id="PF13469">
    <property type="entry name" value="Sulfotransfer_3"/>
    <property type="match status" value="1"/>
</dbReference>
<dbReference type="PANTHER" id="PTHR12788:SF10">
    <property type="entry name" value="PROTEIN-TYROSINE SULFOTRANSFERASE"/>
    <property type="match status" value="1"/>
</dbReference>
<evidence type="ECO:0008006" key="4">
    <source>
        <dbReference type="Google" id="ProtNLM"/>
    </source>
</evidence>